<feature type="non-terminal residue" evidence="8">
    <location>
        <position position="1"/>
    </location>
</feature>
<dbReference type="Gene3D" id="1.25.40.180">
    <property type="match status" value="1"/>
</dbReference>
<feature type="non-terminal residue" evidence="8">
    <location>
        <position position="266"/>
    </location>
</feature>
<evidence type="ECO:0000256" key="3">
    <source>
        <dbReference type="ARBA" id="ARBA00022490"/>
    </source>
</evidence>
<organism evidence="8 9">
    <name type="scientific">Pampusana beccarii</name>
    <name type="common">Western bronze ground-dove</name>
    <dbReference type="NCBI Taxonomy" id="2953425"/>
    <lineage>
        <taxon>Eukaryota</taxon>
        <taxon>Metazoa</taxon>
        <taxon>Chordata</taxon>
        <taxon>Craniata</taxon>
        <taxon>Vertebrata</taxon>
        <taxon>Euteleostomi</taxon>
        <taxon>Archelosauria</taxon>
        <taxon>Archosauria</taxon>
        <taxon>Dinosauria</taxon>
        <taxon>Saurischia</taxon>
        <taxon>Theropoda</taxon>
        <taxon>Coelurosauria</taxon>
        <taxon>Aves</taxon>
        <taxon>Neognathae</taxon>
        <taxon>Neoaves</taxon>
        <taxon>Columbimorphae</taxon>
        <taxon>Columbiformes</taxon>
        <taxon>Columbidae</taxon>
        <taxon>Pampusana</taxon>
    </lineage>
</organism>
<evidence type="ECO:0000256" key="5">
    <source>
        <dbReference type="ARBA" id="ARBA00023242"/>
    </source>
</evidence>
<dbReference type="OrthoDB" id="414546at2759"/>
<feature type="compositionally biased region" description="Basic and acidic residues" evidence="6">
    <location>
        <begin position="50"/>
        <end position="59"/>
    </location>
</feature>
<dbReference type="Proteomes" id="UP000541332">
    <property type="component" value="Unassembled WGS sequence"/>
</dbReference>
<comment type="subcellular location">
    <subcellularLocation>
        <location evidence="1">Cytoplasm</location>
    </subcellularLocation>
</comment>
<dbReference type="PANTHER" id="PTHR12626">
    <property type="entry name" value="PROGRAMMED CELL DEATH 4"/>
    <property type="match status" value="1"/>
</dbReference>
<evidence type="ECO:0000256" key="1">
    <source>
        <dbReference type="ARBA" id="ARBA00004496"/>
    </source>
</evidence>
<comment type="similarity">
    <text evidence="2">Belongs to the PDCD4 family.</text>
</comment>
<keyword evidence="9" id="KW-1185">Reference proteome</keyword>
<dbReference type="InterPro" id="IPR003891">
    <property type="entry name" value="Initiation_fac_eIF4g_MI"/>
</dbReference>
<feature type="region of interest" description="Disordered" evidence="6">
    <location>
        <begin position="1"/>
        <end position="148"/>
    </location>
</feature>
<dbReference type="GO" id="GO:0005634">
    <property type="term" value="C:nucleus"/>
    <property type="evidence" value="ECO:0007669"/>
    <property type="project" value="TreeGrafter"/>
</dbReference>
<accession>A0A7L4FIY3</accession>
<dbReference type="Pfam" id="PF02847">
    <property type="entry name" value="MA3"/>
    <property type="match status" value="1"/>
</dbReference>
<reference evidence="8 9" key="1">
    <citation type="submission" date="2020-02" db="EMBL/GenBank/DDBJ databases">
        <title>Bird 10,000 Genomes (B10K) Project - Family phase.</title>
        <authorList>
            <person name="Zhang G."/>
        </authorList>
    </citation>
    <scope>NUCLEOTIDE SEQUENCE [LARGE SCALE GENOMIC DNA]</scope>
    <source>
        <strain evidence="8">B10K-DU-006-06</strain>
    </source>
</reference>
<dbReference type="InterPro" id="IPR039778">
    <property type="entry name" value="PDCD4"/>
</dbReference>
<dbReference type="EMBL" id="VWYH01004271">
    <property type="protein sequence ID" value="NXW86895.1"/>
    <property type="molecule type" value="Genomic_DNA"/>
</dbReference>
<keyword evidence="3" id="KW-0963">Cytoplasm</keyword>
<name>A0A7L4FIY3_9COLU</name>
<dbReference type="GO" id="GO:0045892">
    <property type="term" value="P:negative regulation of DNA-templated transcription"/>
    <property type="evidence" value="ECO:0007669"/>
    <property type="project" value="InterPro"/>
</dbReference>
<dbReference type="PROSITE" id="PS51366">
    <property type="entry name" value="MI"/>
    <property type="match status" value="1"/>
</dbReference>
<gene>
    <name evidence="8" type="primary">Pdcd4_3</name>
    <name evidence="8" type="ORF">ALOBEC_R13923</name>
</gene>
<dbReference type="SMART" id="SM00544">
    <property type="entry name" value="MA3"/>
    <property type="match status" value="1"/>
</dbReference>
<comment type="caution">
    <text evidence="8">The sequence shown here is derived from an EMBL/GenBank/DDBJ whole genome shotgun (WGS) entry which is preliminary data.</text>
</comment>
<keyword evidence="5" id="KW-0539">Nucleus</keyword>
<feature type="compositionally biased region" description="Gly residues" evidence="6">
    <location>
        <begin position="91"/>
        <end position="102"/>
    </location>
</feature>
<proteinExistence type="inferred from homology"/>
<feature type="compositionally biased region" description="Basic residues" evidence="6">
    <location>
        <begin position="39"/>
        <end position="49"/>
    </location>
</feature>
<dbReference type="SUPFAM" id="SSF48371">
    <property type="entry name" value="ARM repeat"/>
    <property type="match status" value="1"/>
</dbReference>
<evidence type="ECO:0000256" key="4">
    <source>
        <dbReference type="ARBA" id="ARBA00022737"/>
    </source>
</evidence>
<evidence type="ECO:0000259" key="7">
    <source>
        <dbReference type="PROSITE" id="PS51366"/>
    </source>
</evidence>
<dbReference type="PANTHER" id="PTHR12626:SF4">
    <property type="entry name" value="PROGRAMMED CELL DEATH PROTEIN 4"/>
    <property type="match status" value="1"/>
</dbReference>
<feature type="domain" description="MI" evidence="7">
    <location>
        <begin position="169"/>
        <end position="266"/>
    </location>
</feature>
<dbReference type="InterPro" id="IPR016024">
    <property type="entry name" value="ARM-type_fold"/>
</dbReference>
<protein>
    <submittedName>
        <fullName evidence="8">PDCD4 protein</fullName>
    </submittedName>
</protein>
<dbReference type="GO" id="GO:0005829">
    <property type="term" value="C:cytosol"/>
    <property type="evidence" value="ECO:0007669"/>
    <property type="project" value="TreeGrafter"/>
</dbReference>
<evidence type="ECO:0000256" key="6">
    <source>
        <dbReference type="SAM" id="MobiDB-lite"/>
    </source>
</evidence>
<evidence type="ECO:0000313" key="8">
    <source>
        <dbReference type="EMBL" id="NXW86895.1"/>
    </source>
</evidence>
<keyword evidence="4" id="KW-0677">Repeat</keyword>
<dbReference type="AlphaFoldDB" id="A0A7L4FIY3"/>
<feature type="compositionally biased region" description="Acidic residues" evidence="6">
    <location>
        <begin position="7"/>
        <end position="17"/>
    </location>
</feature>
<evidence type="ECO:0000313" key="9">
    <source>
        <dbReference type="Proteomes" id="UP000541332"/>
    </source>
</evidence>
<sequence>GPGPAGAEEEEDGDEELLGAGGPHTWTPQEKLLHEARLKAKAKRRLRRTSSRDSARESLCEGTEPGPEPGSPKGRALDRRSRTGKGRGLPKKGGAGGKGVWGAPGVVYGYQEPDARDPNYDEVAQVRPGPPTPQPPRGSGSGAGGGDIVLSPQGDTVYATVVPELEEGELEKNVQPMVLEYFEHGDTREVMELLRGLNLGARRAAVPALAVALALEGKASHRELTSRLLAELVARALAPEDIAWAFDKMLRDLPDLILDTPEAPQV</sequence>
<evidence type="ECO:0000256" key="2">
    <source>
        <dbReference type="ARBA" id="ARBA00005497"/>
    </source>
</evidence>